<reference evidence="2" key="2">
    <citation type="journal article" date="2015" name="Fish Shellfish Immunol.">
        <title>Early steps in the European eel (Anguilla anguilla)-Vibrio vulnificus interaction in the gills: Role of the RtxA13 toxin.</title>
        <authorList>
            <person name="Callol A."/>
            <person name="Pajuelo D."/>
            <person name="Ebbesson L."/>
            <person name="Teles M."/>
            <person name="MacKenzie S."/>
            <person name="Amaro C."/>
        </authorList>
    </citation>
    <scope>NUCLEOTIDE SEQUENCE</scope>
</reference>
<name>A0A0E9VJP3_ANGAN</name>
<dbReference type="EMBL" id="GBXM01030917">
    <property type="protein sequence ID" value="JAH77660.1"/>
    <property type="molecule type" value="Transcribed_RNA"/>
</dbReference>
<feature type="transmembrane region" description="Helical" evidence="1">
    <location>
        <begin position="21"/>
        <end position="41"/>
    </location>
</feature>
<keyword evidence="1" id="KW-0472">Membrane</keyword>
<reference evidence="2" key="1">
    <citation type="submission" date="2014-11" db="EMBL/GenBank/DDBJ databases">
        <authorList>
            <person name="Amaro Gonzalez C."/>
        </authorList>
    </citation>
    <scope>NUCLEOTIDE SEQUENCE</scope>
</reference>
<organism evidence="2">
    <name type="scientific">Anguilla anguilla</name>
    <name type="common">European freshwater eel</name>
    <name type="synonym">Muraena anguilla</name>
    <dbReference type="NCBI Taxonomy" id="7936"/>
    <lineage>
        <taxon>Eukaryota</taxon>
        <taxon>Metazoa</taxon>
        <taxon>Chordata</taxon>
        <taxon>Craniata</taxon>
        <taxon>Vertebrata</taxon>
        <taxon>Euteleostomi</taxon>
        <taxon>Actinopterygii</taxon>
        <taxon>Neopterygii</taxon>
        <taxon>Teleostei</taxon>
        <taxon>Anguilliformes</taxon>
        <taxon>Anguillidae</taxon>
        <taxon>Anguilla</taxon>
    </lineage>
</organism>
<sequence length="47" mass="5350">MQSNSLLVRCTSLTQKEKINPTASVSIANYSIILFFHISFYSTNLHM</sequence>
<keyword evidence="1" id="KW-0812">Transmembrane</keyword>
<accession>A0A0E9VJP3</accession>
<evidence type="ECO:0000256" key="1">
    <source>
        <dbReference type="SAM" id="Phobius"/>
    </source>
</evidence>
<proteinExistence type="predicted"/>
<keyword evidence="1" id="KW-1133">Transmembrane helix</keyword>
<protein>
    <submittedName>
        <fullName evidence="2">Uncharacterized protein</fullName>
    </submittedName>
</protein>
<dbReference type="AlphaFoldDB" id="A0A0E9VJP3"/>
<evidence type="ECO:0000313" key="2">
    <source>
        <dbReference type="EMBL" id="JAH77660.1"/>
    </source>
</evidence>